<keyword evidence="2" id="KW-1185">Reference proteome</keyword>
<protein>
    <submittedName>
        <fullName evidence="1">Uncharacterized protein</fullName>
    </submittedName>
</protein>
<accession>A0ABQ4N9G0</accession>
<organism evidence="1 2">
    <name type="scientific">Paenibacillus cisolokensis</name>
    <dbReference type="NCBI Taxonomy" id="1658519"/>
    <lineage>
        <taxon>Bacteria</taxon>
        <taxon>Bacillati</taxon>
        <taxon>Bacillota</taxon>
        <taxon>Bacilli</taxon>
        <taxon>Bacillales</taxon>
        <taxon>Paenibacillaceae</taxon>
        <taxon>Paenibacillus</taxon>
    </lineage>
</organism>
<gene>
    <name evidence="1" type="ORF">PACILC2_34580</name>
</gene>
<dbReference type="Proteomes" id="UP000680304">
    <property type="component" value="Unassembled WGS sequence"/>
</dbReference>
<sequence>MNTDYRHHFDLIRLNPVLSDDAQRQVAQWYYVVSVQLALLLRDPLPEIRAIDAAYREVFKREPVVN</sequence>
<dbReference type="RefSeq" id="WP_213529374.1">
    <property type="nucleotide sequence ID" value="NZ_BOVJ01000110.1"/>
</dbReference>
<reference evidence="1 2" key="1">
    <citation type="submission" date="2021-04" db="EMBL/GenBank/DDBJ databases">
        <title>Draft genome sequence of Paenibacillus cisolokensis, LC2-13A.</title>
        <authorList>
            <person name="Uke A."/>
            <person name="Chhe C."/>
            <person name="Baramee S."/>
            <person name="Kosugi A."/>
        </authorList>
    </citation>
    <scope>NUCLEOTIDE SEQUENCE [LARGE SCALE GENOMIC DNA]</scope>
    <source>
        <strain evidence="1 2">LC2-13A</strain>
    </source>
</reference>
<dbReference type="EMBL" id="BOVJ01000110">
    <property type="protein sequence ID" value="GIQ64890.1"/>
    <property type="molecule type" value="Genomic_DNA"/>
</dbReference>
<proteinExistence type="predicted"/>
<name>A0ABQ4N9G0_9BACL</name>
<evidence type="ECO:0000313" key="2">
    <source>
        <dbReference type="Proteomes" id="UP000680304"/>
    </source>
</evidence>
<comment type="caution">
    <text evidence="1">The sequence shown here is derived from an EMBL/GenBank/DDBJ whole genome shotgun (WGS) entry which is preliminary data.</text>
</comment>
<evidence type="ECO:0000313" key="1">
    <source>
        <dbReference type="EMBL" id="GIQ64890.1"/>
    </source>
</evidence>